<sequence>MGVSFPTQEPSGALTLATPGFEGFEKRLEVEFVTSTTLPISKFSGLREISREEINGMLNAAACTIVSELSNDHFDSYVLSESSLFVYPLKIIFKTCGTTQLLKAIPKLLDASSKLFFKVCRCKYTRGTFLFPEAQPYPYGNFDGEVALLEKYFGKLGLKGMAYVMGDVEKTQNWHIYVAATSEVPRKDTPVYTVEMCMTQLDRKAASTFYKTSGHETASEMTYISGIRNFLPNSKICEFAFDPCGYSMNSIEGSAHSTIHVTPEEGFSYASFEAMGYSPDMIDLDVLVDRVTSCFKPACFSLSIYVCGGGGWESGTETWDAIICPYGYACIGTSRQELPGGSAVVYHTFKEANGCGSPVKPLSLATFEINSRSYQDICSMKLNKSKKGMGLVQFQITGM</sequence>
<reference evidence="2" key="1">
    <citation type="journal article" date="2024" name="Proc. Natl. Acad. Sci. U.S.A.">
        <title>Extraordinary preservation of gene collinearity over three hundred million years revealed in homosporous lycophytes.</title>
        <authorList>
            <person name="Li C."/>
            <person name="Wickell D."/>
            <person name="Kuo L.Y."/>
            <person name="Chen X."/>
            <person name="Nie B."/>
            <person name="Liao X."/>
            <person name="Peng D."/>
            <person name="Ji J."/>
            <person name="Jenkins J."/>
            <person name="Williams M."/>
            <person name="Shu S."/>
            <person name="Plott C."/>
            <person name="Barry K."/>
            <person name="Rajasekar S."/>
            <person name="Grimwood J."/>
            <person name="Han X."/>
            <person name="Sun S."/>
            <person name="Hou Z."/>
            <person name="He W."/>
            <person name="Dai G."/>
            <person name="Sun C."/>
            <person name="Schmutz J."/>
            <person name="Leebens-Mack J.H."/>
            <person name="Li F.W."/>
            <person name="Wang L."/>
        </authorList>
    </citation>
    <scope>NUCLEOTIDE SEQUENCE [LARGE SCALE GENOMIC DNA]</scope>
    <source>
        <strain evidence="2">cv. PW_Plant_1</strain>
    </source>
</reference>
<evidence type="ECO:0000313" key="2">
    <source>
        <dbReference type="Proteomes" id="UP001162992"/>
    </source>
</evidence>
<comment type="caution">
    <text evidence="1">The sequence shown here is derived from an EMBL/GenBank/DDBJ whole genome shotgun (WGS) entry which is preliminary data.</text>
</comment>
<proteinExistence type="predicted"/>
<accession>A0ACC2DEP5</accession>
<dbReference type="Proteomes" id="UP001162992">
    <property type="component" value="Chromosome 6"/>
</dbReference>
<evidence type="ECO:0000313" key="1">
    <source>
        <dbReference type="EMBL" id="KAJ7552708.1"/>
    </source>
</evidence>
<dbReference type="EMBL" id="CM055097">
    <property type="protein sequence ID" value="KAJ7552708.1"/>
    <property type="molecule type" value="Genomic_DNA"/>
</dbReference>
<protein>
    <submittedName>
        <fullName evidence="1">Uncharacterized protein</fullName>
    </submittedName>
</protein>
<name>A0ACC2DEP5_DIPCM</name>
<keyword evidence="2" id="KW-1185">Reference proteome</keyword>
<gene>
    <name evidence="1" type="ORF">O6H91_06G066100</name>
</gene>
<organism evidence="1 2">
    <name type="scientific">Diphasiastrum complanatum</name>
    <name type="common">Issler's clubmoss</name>
    <name type="synonym">Lycopodium complanatum</name>
    <dbReference type="NCBI Taxonomy" id="34168"/>
    <lineage>
        <taxon>Eukaryota</taxon>
        <taxon>Viridiplantae</taxon>
        <taxon>Streptophyta</taxon>
        <taxon>Embryophyta</taxon>
        <taxon>Tracheophyta</taxon>
        <taxon>Lycopodiopsida</taxon>
        <taxon>Lycopodiales</taxon>
        <taxon>Lycopodiaceae</taxon>
        <taxon>Lycopodioideae</taxon>
        <taxon>Diphasiastrum</taxon>
    </lineage>
</organism>